<evidence type="ECO:0000256" key="3">
    <source>
        <dbReference type="SAM" id="SignalP"/>
    </source>
</evidence>
<feature type="signal peptide" evidence="3">
    <location>
        <begin position="1"/>
        <end position="21"/>
    </location>
</feature>
<feature type="region of interest" description="Disordered" evidence="1">
    <location>
        <begin position="177"/>
        <end position="316"/>
    </location>
</feature>
<dbReference type="Proteomes" id="UP000887575">
    <property type="component" value="Unassembled WGS sequence"/>
</dbReference>
<feature type="compositionally biased region" description="Basic and acidic residues" evidence="1">
    <location>
        <begin position="284"/>
        <end position="293"/>
    </location>
</feature>
<keyword evidence="3" id="KW-0732">Signal</keyword>
<evidence type="ECO:0000313" key="5">
    <source>
        <dbReference type="WBParaSite" id="MBELARI_LOCUS5984"/>
    </source>
</evidence>
<keyword evidence="4" id="KW-1185">Reference proteome</keyword>
<evidence type="ECO:0000256" key="2">
    <source>
        <dbReference type="SAM" id="Phobius"/>
    </source>
</evidence>
<dbReference type="WBParaSite" id="MBELARI_LOCUS5984">
    <property type="protein sequence ID" value="MBELARI_LOCUS5984"/>
    <property type="gene ID" value="MBELARI_LOCUS5984"/>
</dbReference>
<evidence type="ECO:0000313" key="4">
    <source>
        <dbReference type="Proteomes" id="UP000887575"/>
    </source>
</evidence>
<protein>
    <submittedName>
        <fullName evidence="5">Uncharacterized protein</fullName>
    </submittedName>
</protein>
<proteinExistence type="predicted"/>
<feature type="compositionally biased region" description="Basic and acidic residues" evidence="1">
    <location>
        <begin position="218"/>
        <end position="229"/>
    </location>
</feature>
<feature type="chain" id="PRO_5042136617" evidence="3">
    <location>
        <begin position="22"/>
        <end position="316"/>
    </location>
</feature>
<reference evidence="5" key="1">
    <citation type="submission" date="2024-02" db="UniProtKB">
        <authorList>
            <consortium name="WormBaseParasite"/>
        </authorList>
    </citation>
    <scope>IDENTIFICATION</scope>
</reference>
<keyword evidence="2" id="KW-0812">Transmembrane</keyword>
<name>A0AAF3FG10_9BILA</name>
<keyword evidence="2" id="KW-1133">Transmembrane helix</keyword>
<dbReference type="AlphaFoldDB" id="A0AAF3FG10"/>
<feature type="transmembrane region" description="Helical" evidence="2">
    <location>
        <begin position="95"/>
        <end position="120"/>
    </location>
</feature>
<organism evidence="4 5">
    <name type="scientific">Mesorhabditis belari</name>
    <dbReference type="NCBI Taxonomy" id="2138241"/>
    <lineage>
        <taxon>Eukaryota</taxon>
        <taxon>Metazoa</taxon>
        <taxon>Ecdysozoa</taxon>
        <taxon>Nematoda</taxon>
        <taxon>Chromadorea</taxon>
        <taxon>Rhabditida</taxon>
        <taxon>Rhabditina</taxon>
        <taxon>Rhabditomorpha</taxon>
        <taxon>Rhabditoidea</taxon>
        <taxon>Rhabditidae</taxon>
        <taxon>Mesorhabditinae</taxon>
        <taxon>Mesorhabditis</taxon>
    </lineage>
</organism>
<evidence type="ECO:0000256" key="1">
    <source>
        <dbReference type="SAM" id="MobiDB-lite"/>
    </source>
</evidence>
<sequence length="316" mass="35295">MRNIVVLQVLLMFCVCGRAIGEKLTLNETTKLGHLRGLRKIDEQQPPSSTTEPTTSAEKTPATTDWCLPELALDERAVKIMIKDLEYSAGGPVPWWMAVPAFLLGLTIGVLVSLLLCVVFRKWFYKDWYLALKKKRELTTEREVMKSARSAGQQRQPAFETVASFFVDNRNVSQNRKSEDLLPTVPQGNRMSAGEVSRDVRTKGSGQLLGGNTSNQTNEKRDLKHEHTSGIKSGGTGKTSITPIGAKRAPTEDESPSSESHNHSRTLKRYMQERRFRTKGLPNKADDYTDKRQAPSSSNYINFGHGQLDASKKSNK</sequence>
<feature type="compositionally biased region" description="Low complexity" evidence="1">
    <location>
        <begin position="46"/>
        <end position="62"/>
    </location>
</feature>
<feature type="region of interest" description="Disordered" evidence="1">
    <location>
        <begin position="43"/>
        <end position="62"/>
    </location>
</feature>
<keyword evidence="2" id="KW-0472">Membrane</keyword>
<accession>A0AAF3FG10</accession>